<feature type="binding site" evidence="6">
    <location>
        <position position="305"/>
    </location>
    <ligand>
        <name>Na(+)</name>
        <dbReference type="ChEBI" id="CHEBI:29101"/>
        <label>1</label>
    </ligand>
</feature>
<feature type="transmembrane region" description="Helical" evidence="9">
    <location>
        <begin position="388"/>
        <end position="404"/>
    </location>
</feature>
<evidence type="ECO:0000256" key="7">
    <source>
        <dbReference type="PIRSR" id="PIRSR600175-2"/>
    </source>
</evidence>
<feature type="transmembrane region" description="Helical" evidence="9">
    <location>
        <begin position="298"/>
        <end position="319"/>
    </location>
</feature>
<dbReference type="GeneID" id="110985930"/>
<keyword evidence="2 8" id="KW-0813">Transport</keyword>
<keyword evidence="7" id="KW-1015">Disulfide bond</keyword>
<keyword evidence="3 8" id="KW-0812">Transmembrane</keyword>
<feature type="transmembrane region" description="Helical" evidence="9">
    <location>
        <begin position="249"/>
        <end position="266"/>
    </location>
</feature>
<feature type="binding site" evidence="6">
    <location>
        <position position="63"/>
    </location>
    <ligand>
        <name>Na(+)</name>
        <dbReference type="ChEBI" id="CHEBI:29101"/>
        <label>1</label>
    </ligand>
</feature>
<dbReference type="PROSITE" id="PS00754">
    <property type="entry name" value="NA_NEUROTRAN_SYMP_2"/>
    <property type="match status" value="1"/>
</dbReference>
<evidence type="ECO:0000313" key="12">
    <source>
        <dbReference type="RefSeq" id="XP_022103093.1"/>
    </source>
</evidence>
<feature type="transmembrane region" description="Helical" evidence="9">
    <location>
        <begin position="87"/>
        <end position="108"/>
    </location>
</feature>
<keyword evidence="6" id="KW-0479">Metal-binding</keyword>
<feature type="transmembrane region" description="Helical" evidence="9">
    <location>
        <begin position="331"/>
        <end position="356"/>
    </location>
</feature>
<protein>
    <recommendedName>
        <fullName evidence="8">Transporter</fullName>
    </recommendedName>
</protein>
<evidence type="ECO:0000256" key="5">
    <source>
        <dbReference type="ARBA" id="ARBA00023136"/>
    </source>
</evidence>
<dbReference type="PROSITE" id="PS00610">
    <property type="entry name" value="NA_NEUROTRAN_SYMP_1"/>
    <property type="match status" value="1"/>
</dbReference>
<keyword evidence="4 9" id="KW-1133">Transmembrane helix</keyword>
<comment type="subcellular location">
    <subcellularLocation>
        <location evidence="1">Membrane</location>
        <topology evidence="1">Multi-pass membrane protein</topology>
    </subcellularLocation>
</comment>
<feature type="binding site" evidence="6">
    <location>
        <position position="65"/>
    </location>
    <ligand>
        <name>Na(+)</name>
        <dbReference type="ChEBI" id="CHEBI:29101"/>
        <label>1</label>
    </ligand>
</feature>
<dbReference type="AlphaFoldDB" id="A0A8B7ZDN2"/>
<dbReference type="GO" id="GO:0046872">
    <property type="term" value="F:metal ion binding"/>
    <property type="evidence" value="ECO:0007669"/>
    <property type="project" value="UniProtKB-KW"/>
</dbReference>
<gene>
    <name evidence="11 12" type="primary">LOC110985930</name>
</gene>
<proteinExistence type="inferred from homology"/>
<dbReference type="Pfam" id="PF00209">
    <property type="entry name" value="SNF"/>
    <property type="match status" value="1"/>
</dbReference>
<keyword evidence="10" id="KW-1185">Reference proteome</keyword>
<evidence type="ECO:0000256" key="2">
    <source>
        <dbReference type="ARBA" id="ARBA00022448"/>
    </source>
</evidence>
<feature type="transmembrane region" description="Helical" evidence="9">
    <location>
        <begin position="129"/>
        <end position="157"/>
    </location>
</feature>
<feature type="transmembrane region" description="Helical" evidence="9">
    <location>
        <begin position="466"/>
        <end position="487"/>
    </location>
</feature>
<dbReference type="PANTHER" id="PTHR11616">
    <property type="entry name" value="SODIUM/CHLORIDE DEPENDENT TRANSPORTER"/>
    <property type="match status" value="1"/>
</dbReference>
<keyword evidence="8" id="KW-0769">Symport</keyword>
<dbReference type="InterPro" id="IPR037272">
    <property type="entry name" value="SNS_sf"/>
</dbReference>
<comment type="similarity">
    <text evidence="8">Belongs to the sodium:neurotransmitter symporter (SNF) (TC 2.A.22) family.</text>
</comment>
<dbReference type="OMA" id="RGCITIW"/>
<feature type="transmembrane region" description="Helical" evidence="9">
    <location>
        <begin position="57"/>
        <end position="75"/>
    </location>
</feature>
<dbReference type="SUPFAM" id="SSF161070">
    <property type="entry name" value="SNF-like"/>
    <property type="match status" value="1"/>
</dbReference>
<name>A0A8B7ZDN2_ACAPL</name>
<dbReference type="KEGG" id="aplc:110985930"/>
<feature type="binding site" evidence="6">
    <location>
        <position position="405"/>
    </location>
    <ligand>
        <name>Na(+)</name>
        <dbReference type="ChEBI" id="CHEBI:29101"/>
        <label>1</label>
    </ligand>
</feature>
<dbReference type="Proteomes" id="UP000694845">
    <property type="component" value="Unplaced"/>
</dbReference>
<dbReference type="OrthoDB" id="6581954at2759"/>
<feature type="transmembrane region" description="Helical" evidence="9">
    <location>
        <begin position="435"/>
        <end position="460"/>
    </location>
</feature>
<dbReference type="GO" id="GO:0035725">
    <property type="term" value="P:sodium ion transmembrane transport"/>
    <property type="evidence" value="ECO:0007669"/>
    <property type="project" value="TreeGrafter"/>
</dbReference>
<keyword evidence="6" id="KW-0915">Sodium</keyword>
<feature type="binding site" evidence="6">
    <location>
        <position position="402"/>
    </location>
    <ligand>
        <name>Na(+)</name>
        <dbReference type="ChEBI" id="CHEBI:29101"/>
        <label>1</label>
    </ligand>
</feature>
<dbReference type="RefSeq" id="XP_022103093.1">
    <property type="nucleotide sequence ID" value="XM_022247401.1"/>
</dbReference>
<organism evidence="10 11">
    <name type="scientific">Acanthaster planci</name>
    <name type="common">Crown-of-thorns starfish</name>
    <dbReference type="NCBI Taxonomy" id="133434"/>
    <lineage>
        <taxon>Eukaryota</taxon>
        <taxon>Metazoa</taxon>
        <taxon>Echinodermata</taxon>
        <taxon>Eleutherozoa</taxon>
        <taxon>Asterozoa</taxon>
        <taxon>Asteroidea</taxon>
        <taxon>Valvatacea</taxon>
        <taxon>Valvatida</taxon>
        <taxon>Acanthasteridae</taxon>
        <taxon>Acanthaster</taxon>
    </lineage>
</organism>
<feature type="disulfide bond" evidence="7">
    <location>
        <begin position="168"/>
        <end position="177"/>
    </location>
</feature>
<dbReference type="PANTHER" id="PTHR11616:SF265">
    <property type="entry name" value="TRANSPORTER"/>
    <property type="match status" value="1"/>
</dbReference>
<keyword evidence="5 9" id="KW-0472">Membrane</keyword>
<evidence type="ECO:0000256" key="8">
    <source>
        <dbReference type="RuleBase" id="RU003732"/>
    </source>
</evidence>
<evidence type="ECO:0000256" key="3">
    <source>
        <dbReference type="ARBA" id="ARBA00022692"/>
    </source>
</evidence>
<dbReference type="GO" id="GO:0006865">
    <property type="term" value="P:amino acid transport"/>
    <property type="evidence" value="ECO:0007669"/>
    <property type="project" value="TreeGrafter"/>
</dbReference>
<dbReference type="InterPro" id="IPR000175">
    <property type="entry name" value="Na/ntran_symport"/>
</dbReference>
<feature type="transmembrane region" description="Helical" evidence="9">
    <location>
        <begin position="549"/>
        <end position="570"/>
    </location>
</feature>
<evidence type="ECO:0000313" key="11">
    <source>
        <dbReference type="RefSeq" id="XP_022103092.1"/>
    </source>
</evidence>
<feature type="binding site" evidence="6">
    <location>
        <position position="66"/>
    </location>
    <ligand>
        <name>Na(+)</name>
        <dbReference type="ChEBI" id="CHEBI:29101"/>
        <label>1</label>
    </ligand>
</feature>
<feature type="binding site" evidence="6">
    <location>
        <position position="70"/>
    </location>
    <ligand>
        <name>Na(+)</name>
        <dbReference type="ChEBI" id="CHEBI:29101"/>
        <label>1</label>
    </ligand>
</feature>
<accession>A0A8B7ZDN2</accession>
<dbReference type="PRINTS" id="PR00176">
    <property type="entry name" value="NANEUSMPORT"/>
</dbReference>
<dbReference type="GO" id="GO:0005886">
    <property type="term" value="C:plasma membrane"/>
    <property type="evidence" value="ECO:0007669"/>
    <property type="project" value="TreeGrafter"/>
</dbReference>
<sequence>MPAGDKDLEAASSTNKAFTLDGGAVVSADDIPFQDSKHSAPAEGETGRGNWSNKVDFMLSCIGFAVGLGNVWRFPYLCYTNGGGAFLVPYVIMLLVAGLPMFVMELGFGQFASRGCITIWTISPIFKGLGYGMCIVTALVAIYYNVVICYTLFFLFASFTRVLPWSDCNREWNTENCVVSKANGTNETTVYLNTSTRPSLEFWDRYVLDRSEGLEDLGEIRWQVALCLLLAWIVVFFCIVRGVKSSGKVVYFTATFPYVVILILLIRGATLPGSLDGVIYYIKPEFNKLLNARVWKDAAVQIFYSLGPAWGGLHTLASYNKFDNNFKRDGIIIAFTNCGTSVFAGFAIFSVIGFMAHDSGLPIDKVADTGPGLAFVAYPEALARMPAAPVWSILFFFMLFTLGLDSQFVMTETLITAVCDELKSYFKNINKWKTLITLVVCCTFFLLGLPMTTRGGIYLLTLMDNYSAGFSLLLIALLECLVIAYVYGIRRFNRDMTVMVPAGLGPYWKLTIMLFAPLILGAIFVFFAATYTNLTYGKYIYPPFGEALGWLMVLAAALAIPAYALFFFLVRSKGNTLLERLRFSLRPSPEWGPASNADRLKAGYPSLPEPNQEMTVQYDTSPPTYNSIYSSTLGEEGIVVEAK</sequence>
<evidence type="ECO:0000313" key="10">
    <source>
        <dbReference type="Proteomes" id="UP000694845"/>
    </source>
</evidence>
<feature type="transmembrane region" description="Helical" evidence="9">
    <location>
        <begin position="507"/>
        <end position="529"/>
    </location>
</feature>
<dbReference type="RefSeq" id="XP_022103092.1">
    <property type="nucleotide sequence ID" value="XM_022247400.1"/>
</dbReference>
<dbReference type="GO" id="GO:0015293">
    <property type="term" value="F:symporter activity"/>
    <property type="evidence" value="ECO:0007669"/>
    <property type="project" value="UniProtKB-KW"/>
</dbReference>
<feature type="binding site" evidence="6">
    <location>
        <position position="337"/>
    </location>
    <ligand>
        <name>Na(+)</name>
        <dbReference type="ChEBI" id="CHEBI:29101"/>
        <label>1</label>
    </ligand>
</feature>
<feature type="transmembrane region" description="Helical" evidence="9">
    <location>
        <begin position="220"/>
        <end position="240"/>
    </location>
</feature>
<feature type="binding site" evidence="6">
    <location>
        <position position="406"/>
    </location>
    <ligand>
        <name>Na(+)</name>
        <dbReference type="ChEBI" id="CHEBI:29101"/>
        <label>1</label>
    </ligand>
</feature>
<reference evidence="11 12" key="1">
    <citation type="submission" date="2025-04" db="UniProtKB">
        <authorList>
            <consortium name="RefSeq"/>
        </authorList>
    </citation>
    <scope>IDENTIFICATION</scope>
</reference>
<evidence type="ECO:0000256" key="9">
    <source>
        <dbReference type="SAM" id="Phobius"/>
    </source>
</evidence>
<evidence type="ECO:0000256" key="4">
    <source>
        <dbReference type="ARBA" id="ARBA00022989"/>
    </source>
</evidence>
<evidence type="ECO:0000256" key="6">
    <source>
        <dbReference type="PIRSR" id="PIRSR600175-1"/>
    </source>
</evidence>
<dbReference type="PROSITE" id="PS50267">
    <property type="entry name" value="NA_NEUROTRAN_SYMP_3"/>
    <property type="match status" value="1"/>
</dbReference>
<evidence type="ECO:0000256" key="1">
    <source>
        <dbReference type="ARBA" id="ARBA00004141"/>
    </source>
</evidence>